<feature type="region of interest" description="Disordered" evidence="1">
    <location>
        <begin position="215"/>
        <end position="270"/>
    </location>
</feature>
<accession>A0AAD7S6J9</accession>
<dbReference type="GO" id="GO:0022857">
    <property type="term" value="F:transmembrane transporter activity"/>
    <property type="evidence" value="ECO:0007669"/>
    <property type="project" value="InterPro"/>
</dbReference>
<proteinExistence type="predicted"/>
<reference evidence="3" key="1">
    <citation type="journal article" date="2023" name="Science">
        <title>Genome structures resolve the early diversification of teleost fishes.</title>
        <authorList>
            <person name="Parey E."/>
            <person name="Louis A."/>
            <person name="Montfort J."/>
            <person name="Bouchez O."/>
            <person name="Roques C."/>
            <person name="Iampietro C."/>
            <person name="Lluch J."/>
            <person name="Castinel A."/>
            <person name="Donnadieu C."/>
            <person name="Desvignes T."/>
            <person name="Floi Bucao C."/>
            <person name="Jouanno E."/>
            <person name="Wen M."/>
            <person name="Mejri S."/>
            <person name="Dirks R."/>
            <person name="Jansen H."/>
            <person name="Henkel C."/>
            <person name="Chen W.J."/>
            <person name="Zahm M."/>
            <person name="Cabau C."/>
            <person name="Klopp C."/>
            <person name="Thompson A.W."/>
            <person name="Robinson-Rechavi M."/>
            <person name="Braasch I."/>
            <person name="Lecointre G."/>
            <person name="Bobe J."/>
            <person name="Postlethwait J.H."/>
            <person name="Berthelot C."/>
            <person name="Roest Crollius H."/>
            <person name="Guiguen Y."/>
        </authorList>
    </citation>
    <scope>NUCLEOTIDE SEQUENCE</scope>
    <source>
        <strain evidence="3">NC1722</strain>
    </source>
</reference>
<dbReference type="GO" id="GO:0015721">
    <property type="term" value="P:bile acid and bile salt transport"/>
    <property type="evidence" value="ECO:0007669"/>
    <property type="project" value="InterPro"/>
</dbReference>
<dbReference type="CDD" id="cd23385">
    <property type="entry name" value="beta-trefoil_Ricin_MRC-like"/>
    <property type="match status" value="1"/>
</dbReference>
<sequence>MKVIYLKTADIGCQDSLQIGPLQLRPCDSTSDLQRWAWADGHFLVNEGTGRCLTGTRVTAPCDHSSALPWRCHGNRLTGLGGSVELWGGNRSPLLLSPRRGRPRTESTGNRDVCKAPLRTRRGSGDPEDRQVTGAETPHQAPAEGGMTEEQRAFLKWYYRTEDPSLWNYSILSLSFGALVLGSVLLAIGVMMNRSRRKLAALAVQMEELQALTGGLQTDTPKDTHTLQVSHPNGNAPKEIQTPQESEPPQNSSQSHRTPPTDHLTSERRP</sequence>
<gene>
    <name evidence="3" type="ORF">AAFF_G00015760</name>
</gene>
<dbReference type="Pfam" id="PF15048">
    <property type="entry name" value="OSTbeta"/>
    <property type="match status" value="1"/>
</dbReference>
<evidence type="ECO:0008006" key="5">
    <source>
        <dbReference type="Google" id="ProtNLM"/>
    </source>
</evidence>
<evidence type="ECO:0000313" key="4">
    <source>
        <dbReference type="Proteomes" id="UP001221898"/>
    </source>
</evidence>
<feature type="region of interest" description="Disordered" evidence="1">
    <location>
        <begin position="95"/>
        <end position="147"/>
    </location>
</feature>
<dbReference type="Proteomes" id="UP001221898">
    <property type="component" value="Unassembled WGS sequence"/>
</dbReference>
<dbReference type="PROSITE" id="PS50231">
    <property type="entry name" value="RICIN_B_LECTIN"/>
    <property type="match status" value="1"/>
</dbReference>
<protein>
    <recommendedName>
        <fullName evidence="5">Ricin B lectin domain-containing protein</fullName>
    </recommendedName>
</protein>
<feature type="compositionally biased region" description="Low complexity" evidence="1">
    <location>
        <begin position="241"/>
        <end position="255"/>
    </location>
</feature>
<dbReference type="GO" id="GO:0046982">
    <property type="term" value="F:protein heterodimerization activity"/>
    <property type="evidence" value="ECO:0007669"/>
    <property type="project" value="InterPro"/>
</dbReference>
<name>A0AAD7S6J9_9TELE</name>
<evidence type="ECO:0000313" key="3">
    <source>
        <dbReference type="EMBL" id="KAJ8396738.1"/>
    </source>
</evidence>
<dbReference type="EMBL" id="JAINUG010000104">
    <property type="protein sequence ID" value="KAJ8396738.1"/>
    <property type="molecule type" value="Genomic_DNA"/>
</dbReference>
<dbReference type="PANTHER" id="PTHR36129:SF3">
    <property type="match status" value="1"/>
</dbReference>
<comment type="caution">
    <text evidence="3">The sequence shown here is derived from an EMBL/GenBank/DDBJ whole genome shotgun (WGS) entry which is preliminary data.</text>
</comment>
<keyword evidence="2" id="KW-0472">Membrane</keyword>
<feature type="transmembrane region" description="Helical" evidence="2">
    <location>
        <begin position="166"/>
        <end position="188"/>
    </location>
</feature>
<keyword evidence="2" id="KW-0812">Transmembrane</keyword>
<dbReference type="Gene3D" id="2.80.10.50">
    <property type="match status" value="1"/>
</dbReference>
<evidence type="ECO:0000256" key="1">
    <source>
        <dbReference type="SAM" id="MobiDB-lite"/>
    </source>
</evidence>
<dbReference type="SUPFAM" id="SSF50370">
    <property type="entry name" value="Ricin B-like lectins"/>
    <property type="match status" value="1"/>
</dbReference>
<organism evidence="3 4">
    <name type="scientific">Aldrovandia affinis</name>
    <dbReference type="NCBI Taxonomy" id="143900"/>
    <lineage>
        <taxon>Eukaryota</taxon>
        <taxon>Metazoa</taxon>
        <taxon>Chordata</taxon>
        <taxon>Craniata</taxon>
        <taxon>Vertebrata</taxon>
        <taxon>Euteleostomi</taxon>
        <taxon>Actinopterygii</taxon>
        <taxon>Neopterygii</taxon>
        <taxon>Teleostei</taxon>
        <taxon>Notacanthiformes</taxon>
        <taxon>Halosauridae</taxon>
        <taxon>Aldrovandia</taxon>
    </lineage>
</organism>
<keyword evidence="2" id="KW-1133">Transmembrane helix</keyword>
<dbReference type="GO" id="GO:0005886">
    <property type="term" value="C:plasma membrane"/>
    <property type="evidence" value="ECO:0007669"/>
    <property type="project" value="InterPro"/>
</dbReference>
<evidence type="ECO:0000256" key="2">
    <source>
        <dbReference type="SAM" id="Phobius"/>
    </source>
</evidence>
<dbReference type="InterPro" id="IPR035992">
    <property type="entry name" value="Ricin_B-like_lectins"/>
</dbReference>
<dbReference type="InterPro" id="IPR052678">
    <property type="entry name" value="OST-beta_subunit"/>
</dbReference>
<keyword evidence="4" id="KW-1185">Reference proteome</keyword>
<dbReference type="InterPro" id="IPR029387">
    <property type="entry name" value="OSTbeta"/>
</dbReference>
<dbReference type="PANTHER" id="PTHR36129">
    <property type="entry name" value="ORGANIC SOLUTE TRANSPORTER SUBUNIT BETA-RELATED"/>
    <property type="match status" value="1"/>
</dbReference>
<dbReference type="AlphaFoldDB" id="A0AAD7S6J9"/>